<evidence type="ECO:0000313" key="5">
    <source>
        <dbReference type="EMBL" id="ADP71749.1"/>
    </source>
</evidence>
<dbReference type="InterPro" id="IPR010930">
    <property type="entry name" value="Flg_bb/hook_C_dom"/>
</dbReference>
<keyword evidence="5" id="KW-0969">Cilium</keyword>
<organism evidence="5 6">
    <name type="scientific">Rhodomicrobium vannielii (strain ATCC 17100 / DSM 162 / LMG 4299 / NCIMB 10020 / ATH 3.1.1)</name>
    <dbReference type="NCBI Taxonomy" id="648757"/>
    <lineage>
        <taxon>Bacteria</taxon>
        <taxon>Pseudomonadati</taxon>
        <taxon>Pseudomonadota</taxon>
        <taxon>Alphaproteobacteria</taxon>
        <taxon>Hyphomicrobiales</taxon>
        <taxon>Hyphomicrobiaceae</taxon>
        <taxon>Rhodomicrobium</taxon>
    </lineage>
</organism>
<comment type="similarity">
    <text evidence="2">Belongs to the flagella basal body rod proteins family.</text>
</comment>
<dbReference type="eggNOG" id="COG1815">
    <property type="taxonomic scope" value="Bacteria"/>
</dbReference>
<dbReference type="GO" id="GO:0009425">
    <property type="term" value="C:bacterial-type flagellum basal body"/>
    <property type="evidence" value="ECO:0007669"/>
    <property type="project" value="UniProtKB-SubCell"/>
</dbReference>
<keyword evidence="6" id="KW-1185">Reference proteome</keyword>
<gene>
    <name evidence="5" type="ordered locus">Rvan_2534</name>
</gene>
<dbReference type="HOGENOM" id="CLU_125463_2_0_5"/>
<reference evidence="6" key="1">
    <citation type="journal article" date="2011" name="J. Bacteriol.">
        <title>Genome sequences of eight morphologically diverse alphaproteobacteria.</title>
        <authorList>
            <consortium name="US DOE Joint Genome Institute"/>
            <person name="Brown P.J."/>
            <person name="Kysela D.T."/>
            <person name="Buechlein A."/>
            <person name="Hemmerich C."/>
            <person name="Brun Y.V."/>
        </authorList>
    </citation>
    <scope>NUCLEOTIDE SEQUENCE [LARGE SCALE GENOMIC DNA]</scope>
    <source>
        <strain evidence="6">ATCC 17100 / ATH 3.1.1 / DSM 162 / LMG 4299</strain>
    </source>
</reference>
<keyword evidence="5" id="KW-0966">Cell projection</keyword>
<dbReference type="InterPro" id="IPR001444">
    <property type="entry name" value="Flag_bb_rod_N"/>
</dbReference>
<protein>
    <submittedName>
        <fullName evidence="5">Flagellar basal body rod protein</fullName>
    </submittedName>
</protein>
<evidence type="ECO:0000259" key="3">
    <source>
        <dbReference type="Pfam" id="PF00460"/>
    </source>
</evidence>
<dbReference type="Pfam" id="PF00460">
    <property type="entry name" value="Flg_bb_rod"/>
    <property type="match status" value="1"/>
</dbReference>
<accession>E3I684</accession>
<evidence type="ECO:0000256" key="1">
    <source>
        <dbReference type="ARBA" id="ARBA00004117"/>
    </source>
</evidence>
<dbReference type="EMBL" id="CP002292">
    <property type="protein sequence ID" value="ADP71749.1"/>
    <property type="molecule type" value="Genomic_DNA"/>
</dbReference>
<comment type="subcellular location">
    <subcellularLocation>
        <location evidence="1">Bacterial flagellum basal body</location>
    </subcellularLocation>
</comment>
<keyword evidence="5" id="KW-0282">Flagellum</keyword>
<evidence type="ECO:0000256" key="2">
    <source>
        <dbReference type="ARBA" id="ARBA00009677"/>
    </source>
</evidence>
<evidence type="ECO:0000313" key="6">
    <source>
        <dbReference type="Proteomes" id="UP000001399"/>
    </source>
</evidence>
<dbReference type="Pfam" id="PF06429">
    <property type="entry name" value="Flg_bbr_C"/>
    <property type="match status" value="1"/>
</dbReference>
<evidence type="ECO:0000259" key="4">
    <source>
        <dbReference type="Pfam" id="PF06429"/>
    </source>
</evidence>
<dbReference type="Proteomes" id="UP000001399">
    <property type="component" value="Chromosome"/>
</dbReference>
<proteinExistence type="inferred from homology"/>
<dbReference type="STRING" id="648757.Rvan_2534"/>
<dbReference type="AlphaFoldDB" id="E3I684"/>
<feature type="domain" description="Flagellar basal body rod protein N-terminal" evidence="3">
    <location>
        <begin position="21"/>
        <end position="35"/>
    </location>
</feature>
<dbReference type="KEGG" id="rva:Rvan_2534"/>
<feature type="domain" description="Flagellar basal-body/hook protein C-terminal" evidence="4">
    <location>
        <begin position="88"/>
        <end position="122"/>
    </location>
</feature>
<sequence>MTNVLDIASLQGRWLFAKERVLAQNVANANTPGYKAANIVPFEAVMHDIRLQMTSTSPMHLRAEVSQISSTAQEDAAGGETFYSGGDVNLDQEMLKSSEVMRDYALNASVVKTFHSMISQAAKG</sequence>
<name>E3I684_RHOVT</name>
<dbReference type="RefSeq" id="WP_013420127.1">
    <property type="nucleotide sequence ID" value="NC_014664.1"/>
</dbReference>